<accession>A0A3M7PMD9</accession>
<dbReference type="Proteomes" id="UP000276133">
    <property type="component" value="Unassembled WGS sequence"/>
</dbReference>
<gene>
    <name evidence="1" type="ORF">BpHYR1_047733</name>
</gene>
<sequence>MINLIDVSLKLTYRHRWLIFDPDLIPKLLEPHFNKNENFLFFVYLIYSNWNLFSTQNTTNIFTLVYSDDLITVFYEKLPYNLIKNNQFICKYTDKYGLCTNLLNAVKKCFTCDNQIALLGNIKKISYVRLYQNQLINSKFKSKNSYFQMSIARFSCLITSVLRSVPNRVGDHGQQHTKALHHVHTNTCVFLETQNQEHKVLN</sequence>
<protein>
    <submittedName>
        <fullName evidence="1">Uncharacterized protein</fullName>
    </submittedName>
</protein>
<dbReference type="AlphaFoldDB" id="A0A3M7PMD9"/>
<reference evidence="1 2" key="1">
    <citation type="journal article" date="2018" name="Sci. Rep.">
        <title>Genomic signatures of local adaptation to the degree of environmental predictability in rotifers.</title>
        <authorList>
            <person name="Franch-Gras L."/>
            <person name="Hahn C."/>
            <person name="Garcia-Roger E.M."/>
            <person name="Carmona M.J."/>
            <person name="Serra M."/>
            <person name="Gomez A."/>
        </authorList>
    </citation>
    <scope>NUCLEOTIDE SEQUENCE [LARGE SCALE GENOMIC DNA]</scope>
    <source>
        <strain evidence="1">HYR1</strain>
    </source>
</reference>
<evidence type="ECO:0000313" key="2">
    <source>
        <dbReference type="Proteomes" id="UP000276133"/>
    </source>
</evidence>
<evidence type="ECO:0000313" key="1">
    <source>
        <dbReference type="EMBL" id="RNA00272.1"/>
    </source>
</evidence>
<keyword evidence="2" id="KW-1185">Reference proteome</keyword>
<dbReference type="EMBL" id="REGN01009842">
    <property type="protein sequence ID" value="RNA00272.1"/>
    <property type="molecule type" value="Genomic_DNA"/>
</dbReference>
<comment type="caution">
    <text evidence="1">The sequence shown here is derived from an EMBL/GenBank/DDBJ whole genome shotgun (WGS) entry which is preliminary data.</text>
</comment>
<organism evidence="1 2">
    <name type="scientific">Brachionus plicatilis</name>
    <name type="common">Marine rotifer</name>
    <name type="synonym">Brachionus muelleri</name>
    <dbReference type="NCBI Taxonomy" id="10195"/>
    <lineage>
        <taxon>Eukaryota</taxon>
        <taxon>Metazoa</taxon>
        <taxon>Spiralia</taxon>
        <taxon>Gnathifera</taxon>
        <taxon>Rotifera</taxon>
        <taxon>Eurotatoria</taxon>
        <taxon>Monogononta</taxon>
        <taxon>Pseudotrocha</taxon>
        <taxon>Ploima</taxon>
        <taxon>Brachionidae</taxon>
        <taxon>Brachionus</taxon>
    </lineage>
</organism>
<name>A0A3M7PMD9_BRAPC</name>
<proteinExistence type="predicted"/>